<dbReference type="InterPro" id="IPR005064">
    <property type="entry name" value="BUG"/>
</dbReference>
<protein>
    <submittedName>
        <fullName evidence="3">Tripartite tricarboxylate transporter substrate-binding protein</fullName>
    </submittedName>
</protein>
<dbReference type="RefSeq" id="WP_301588654.1">
    <property type="nucleotide sequence ID" value="NZ_JAPFQI010000001.1"/>
</dbReference>
<feature type="signal peptide" evidence="2">
    <location>
        <begin position="1"/>
        <end position="20"/>
    </location>
</feature>
<feature type="chain" id="PRO_5045053093" evidence="2">
    <location>
        <begin position="21"/>
        <end position="320"/>
    </location>
</feature>
<dbReference type="SUPFAM" id="SSF53850">
    <property type="entry name" value="Periplasmic binding protein-like II"/>
    <property type="match status" value="1"/>
</dbReference>
<evidence type="ECO:0000256" key="1">
    <source>
        <dbReference type="ARBA" id="ARBA00006987"/>
    </source>
</evidence>
<dbReference type="PANTHER" id="PTHR42928:SF5">
    <property type="entry name" value="BLR1237 PROTEIN"/>
    <property type="match status" value="1"/>
</dbReference>
<evidence type="ECO:0000313" key="4">
    <source>
        <dbReference type="Proteomes" id="UP001526430"/>
    </source>
</evidence>
<organism evidence="3 4">
    <name type="scientific">Sabulicella glaciei</name>
    <dbReference type="NCBI Taxonomy" id="2984948"/>
    <lineage>
        <taxon>Bacteria</taxon>
        <taxon>Pseudomonadati</taxon>
        <taxon>Pseudomonadota</taxon>
        <taxon>Alphaproteobacteria</taxon>
        <taxon>Acetobacterales</taxon>
        <taxon>Acetobacteraceae</taxon>
        <taxon>Sabulicella</taxon>
    </lineage>
</organism>
<comment type="caution">
    <text evidence="3">The sequence shown here is derived from an EMBL/GenBank/DDBJ whole genome shotgun (WGS) entry which is preliminary data.</text>
</comment>
<dbReference type="EMBL" id="JAPFQI010000001">
    <property type="protein sequence ID" value="MCW8084887.1"/>
    <property type="molecule type" value="Genomic_DNA"/>
</dbReference>
<evidence type="ECO:0000256" key="2">
    <source>
        <dbReference type="SAM" id="SignalP"/>
    </source>
</evidence>
<sequence>MIARRSLLAAPALLPGLAAAQSWPNGPVRLVVPFAPGGAADTLGRFSAAALGAATGGSFLVENRTGAGGNVGLEQVARSAPDGQTFAVVAAAATINQTLHRNLPFDLLRDFAPTVVIAMVPNVLSVHPSTPVRNAKEFLDWAMAKAGGISFGSAGIGTHPHLSMEVLLRRAGAQGTHVPFRGSAPAVTELIAGRIDAVLENLPPQSAFIREGRLRALGISSREPHPDFPDIPPLSRELGWPDFEPTAWQALMAPAGTQPAIVERVAAIIATALREEANAARIRSLGAIPSGMGPAEFRPFVAAEVARWAEVVRATGATAG</sequence>
<keyword evidence="2" id="KW-0732">Signal</keyword>
<dbReference type="Gene3D" id="3.40.190.10">
    <property type="entry name" value="Periplasmic binding protein-like II"/>
    <property type="match status" value="1"/>
</dbReference>
<evidence type="ECO:0000313" key="3">
    <source>
        <dbReference type="EMBL" id="MCW8084887.1"/>
    </source>
</evidence>
<dbReference type="PIRSF" id="PIRSF017082">
    <property type="entry name" value="YflP"/>
    <property type="match status" value="1"/>
</dbReference>
<name>A0ABT3NRW6_9PROT</name>
<proteinExistence type="inferred from homology"/>
<reference evidence="3 4" key="1">
    <citation type="submission" date="2022-10" db="EMBL/GenBank/DDBJ databases">
        <title>Roseococcus glaciei nov., sp. nov., isolated from glacier.</title>
        <authorList>
            <person name="Liu Q."/>
            <person name="Xin Y.-H."/>
        </authorList>
    </citation>
    <scope>NUCLEOTIDE SEQUENCE [LARGE SCALE GENOMIC DNA]</scope>
    <source>
        <strain evidence="3 4">MDT2-1-1</strain>
    </source>
</reference>
<gene>
    <name evidence="3" type="ORF">OF850_04555</name>
</gene>
<dbReference type="PANTHER" id="PTHR42928">
    <property type="entry name" value="TRICARBOXYLATE-BINDING PROTEIN"/>
    <property type="match status" value="1"/>
</dbReference>
<dbReference type="InterPro" id="IPR042100">
    <property type="entry name" value="Bug_dom1"/>
</dbReference>
<dbReference type="Pfam" id="PF03401">
    <property type="entry name" value="TctC"/>
    <property type="match status" value="1"/>
</dbReference>
<comment type="similarity">
    <text evidence="1">Belongs to the UPF0065 (bug) family.</text>
</comment>
<dbReference type="Gene3D" id="3.40.190.150">
    <property type="entry name" value="Bordetella uptake gene, domain 1"/>
    <property type="match status" value="1"/>
</dbReference>
<dbReference type="Proteomes" id="UP001526430">
    <property type="component" value="Unassembled WGS sequence"/>
</dbReference>
<keyword evidence="4" id="KW-1185">Reference proteome</keyword>
<accession>A0ABT3NRW6</accession>